<feature type="compositionally biased region" description="Basic and acidic residues" evidence="1">
    <location>
        <begin position="20"/>
        <end position="31"/>
    </location>
</feature>
<dbReference type="AlphaFoldDB" id="A0A1W0X9L7"/>
<organism evidence="2 3">
    <name type="scientific">Hypsibius exemplaris</name>
    <name type="common">Freshwater tardigrade</name>
    <dbReference type="NCBI Taxonomy" id="2072580"/>
    <lineage>
        <taxon>Eukaryota</taxon>
        <taxon>Metazoa</taxon>
        <taxon>Ecdysozoa</taxon>
        <taxon>Tardigrada</taxon>
        <taxon>Eutardigrada</taxon>
        <taxon>Parachela</taxon>
        <taxon>Hypsibioidea</taxon>
        <taxon>Hypsibiidae</taxon>
        <taxon>Hypsibius</taxon>
    </lineage>
</organism>
<reference evidence="3" key="1">
    <citation type="submission" date="2017-01" db="EMBL/GenBank/DDBJ databases">
        <title>Comparative genomics of anhydrobiosis in the tardigrade Hypsibius dujardini.</title>
        <authorList>
            <person name="Yoshida Y."/>
            <person name="Koutsovoulos G."/>
            <person name="Laetsch D."/>
            <person name="Stevens L."/>
            <person name="Kumar S."/>
            <person name="Horikawa D."/>
            <person name="Ishino K."/>
            <person name="Komine S."/>
            <person name="Tomita M."/>
            <person name="Blaxter M."/>
            <person name="Arakawa K."/>
        </authorList>
    </citation>
    <scope>NUCLEOTIDE SEQUENCE [LARGE SCALE GENOMIC DNA]</scope>
    <source>
        <strain evidence="3">Z151</strain>
    </source>
</reference>
<feature type="region of interest" description="Disordered" evidence="1">
    <location>
        <begin position="62"/>
        <end position="200"/>
    </location>
</feature>
<feature type="compositionally biased region" description="Low complexity" evidence="1">
    <location>
        <begin position="87"/>
        <end position="100"/>
    </location>
</feature>
<feature type="region of interest" description="Disordered" evidence="1">
    <location>
        <begin position="1"/>
        <end position="39"/>
    </location>
</feature>
<sequence>MSAARRPSSDEEFVSPLKKLSQEELKQQQKEVRKKQKHKRQIFVKFVVKCVKINIFLQKKTVRPITVRKSEPAVKKIRAKRPRSRPEAAPVPGAGPETAPIPGAGPETVPEPTGNGPRADRKQRRFPRSPDRKRRRFRSRSLLPAALKFLRKDSSRRSRSLDKLKSTAPAIAPHRPVLLFQAQTPEDENETLRQKRPREE</sequence>
<gene>
    <name evidence="2" type="ORF">BV898_02053</name>
</gene>
<evidence type="ECO:0000313" key="2">
    <source>
        <dbReference type="EMBL" id="OQV24100.1"/>
    </source>
</evidence>
<dbReference type="Proteomes" id="UP000192578">
    <property type="component" value="Unassembled WGS sequence"/>
</dbReference>
<accession>A0A1W0X9L7</accession>
<dbReference type="EMBL" id="MTYJ01000008">
    <property type="protein sequence ID" value="OQV24100.1"/>
    <property type="molecule type" value="Genomic_DNA"/>
</dbReference>
<name>A0A1W0X9L7_HYPEX</name>
<comment type="caution">
    <text evidence="2">The sequence shown here is derived from an EMBL/GenBank/DDBJ whole genome shotgun (WGS) entry which is preliminary data.</text>
</comment>
<feature type="compositionally biased region" description="Basic and acidic residues" evidence="1">
    <location>
        <begin position="190"/>
        <end position="200"/>
    </location>
</feature>
<keyword evidence="3" id="KW-1185">Reference proteome</keyword>
<feature type="compositionally biased region" description="Basic and acidic residues" evidence="1">
    <location>
        <begin position="150"/>
        <end position="165"/>
    </location>
</feature>
<feature type="compositionally biased region" description="Basic residues" evidence="1">
    <location>
        <begin position="121"/>
        <end position="139"/>
    </location>
</feature>
<proteinExistence type="predicted"/>
<evidence type="ECO:0000313" key="3">
    <source>
        <dbReference type="Proteomes" id="UP000192578"/>
    </source>
</evidence>
<evidence type="ECO:0000256" key="1">
    <source>
        <dbReference type="SAM" id="MobiDB-lite"/>
    </source>
</evidence>
<protein>
    <submittedName>
        <fullName evidence="2">Uncharacterized protein</fullName>
    </submittedName>
</protein>